<dbReference type="STRING" id="157910.SAMN05445850_5574"/>
<dbReference type="Proteomes" id="UP000199365">
    <property type="component" value="Unassembled WGS sequence"/>
</dbReference>
<dbReference type="EMBL" id="FNKX01000002">
    <property type="protein sequence ID" value="SDR52925.1"/>
    <property type="molecule type" value="Genomic_DNA"/>
</dbReference>
<dbReference type="RefSeq" id="WP_090808655.1">
    <property type="nucleotide sequence ID" value="NZ_FNKX01000002.1"/>
</dbReference>
<sequence length="645" mass="68491">MANTFKAQVDIVGNEGVSQVLNTVSHKFANVFDGIARRTNGVMNGMSESVGSKLQQLANTTKGLWGPSGVLGAVGGALAIGGTAHAMGQFAEQVAQLKGMAGSIGMPVEQFQQWRFAAQQAGVEAGMLTNGLARLGETAFQVAQGGAKEQAKLFQAMHVAVRDQQGNVRGISDVAMDVAERFREHIQRIDQLRKQGNFALAGQLEAETNNAAQQMFGMKAREVAGLLAQGREGLQRAFDDANRTGGVFGEEQVEKIESYAKAMNKLQFAKQGLVAGLFADKMQVMANKMAGLAMKIGEFTRKHPAIMKTVSSALVLAAGLTSVATAAKLAGMAFRFIGVANPWMLALAAAAALVYANWEKIEPVLEGVSEWLQQVWQMAQPVIEQFGSDVWTVFAGTLSDIKQTFTDITGAVSGLASEIPGASEKMGGLTSKFQAAADIANGLRVIVDLLTIAVETLAAPFRLLAVFVEATSDKWGQLRSSWEKGGALGLVRHFNDPKQDFSADLWNRWMQNFGPSGQRMGAAFTDLYDEESHPATAESMQAGARFAADQATPYRFTANTPALAGNYNIPYSPGVGYQPAALASAPTATDWKSKPQEVTLKTDGKIGIDVRVALDRALLEQQTGVDQSGAPAVVGDVGVSTVHAA</sequence>
<dbReference type="AlphaFoldDB" id="A0A1H1JTG9"/>
<protein>
    <recommendedName>
        <fullName evidence="3">Phage tail tape measure protein, TP901 family, core region</fullName>
    </recommendedName>
</protein>
<evidence type="ECO:0000313" key="2">
    <source>
        <dbReference type="Proteomes" id="UP000199365"/>
    </source>
</evidence>
<evidence type="ECO:0000313" key="1">
    <source>
        <dbReference type="EMBL" id="SDR52925.1"/>
    </source>
</evidence>
<reference evidence="2" key="1">
    <citation type="submission" date="2016-10" db="EMBL/GenBank/DDBJ databases">
        <authorList>
            <person name="Varghese N."/>
            <person name="Submissions S."/>
        </authorList>
    </citation>
    <scope>NUCLEOTIDE SEQUENCE [LARGE SCALE GENOMIC DNA]</scope>
    <source>
        <strain evidence="2">DUS833</strain>
    </source>
</reference>
<proteinExistence type="predicted"/>
<keyword evidence="2" id="KW-1185">Reference proteome</keyword>
<organism evidence="1 2">
    <name type="scientific">Paraburkholderia tuberum</name>
    <dbReference type="NCBI Taxonomy" id="157910"/>
    <lineage>
        <taxon>Bacteria</taxon>
        <taxon>Pseudomonadati</taxon>
        <taxon>Pseudomonadota</taxon>
        <taxon>Betaproteobacteria</taxon>
        <taxon>Burkholderiales</taxon>
        <taxon>Burkholderiaceae</taxon>
        <taxon>Paraburkholderia</taxon>
    </lineage>
</organism>
<accession>A0A1H1JTG9</accession>
<evidence type="ECO:0008006" key="3">
    <source>
        <dbReference type="Google" id="ProtNLM"/>
    </source>
</evidence>
<name>A0A1H1JTG9_9BURK</name>
<gene>
    <name evidence="1" type="ORF">SAMN05445850_5574</name>
</gene>